<accession>A0ABM1MSN2</accession>
<organism evidence="8 9">
    <name type="scientific">Nicrophorus vespilloides</name>
    <name type="common">Boreal carrion beetle</name>
    <dbReference type="NCBI Taxonomy" id="110193"/>
    <lineage>
        <taxon>Eukaryota</taxon>
        <taxon>Metazoa</taxon>
        <taxon>Ecdysozoa</taxon>
        <taxon>Arthropoda</taxon>
        <taxon>Hexapoda</taxon>
        <taxon>Insecta</taxon>
        <taxon>Pterygota</taxon>
        <taxon>Neoptera</taxon>
        <taxon>Endopterygota</taxon>
        <taxon>Coleoptera</taxon>
        <taxon>Polyphaga</taxon>
        <taxon>Staphyliniformia</taxon>
        <taxon>Silphidae</taxon>
        <taxon>Nicrophorinae</taxon>
        <taxon>Nicrophorus</taxon>
    </lineage>
</organism>
<name>A0ABM1MSN2_NICVS</name>
<protein>
    <submittedName>
        <fullName evidence="9">Motile sperm domain-containing protein 1-like</fullName>
    </submittedName>
</protein>
<dbReference type="RefSeq" id="XP_017777582.1">
    <property type="nucleotide sequence ID" value="XM_017922093.1"/>
</dbReference>
<dbReference type="GeneID" id="108563424"/>
<dbReference type="Proteomes" id="UP000695000">
    <property type="component" value="Unplaced"/>
</dbReference>
<proteinExistence type="predicted"/>
<feature type="domain" description="MSP" evidence="7">
    <location>
        <begin position="11"/>
        <end position="91"/>
    </location>
</feature>
<dbReference type="SUPFAM" id="SSF49354">
    <property type="entry name" value="PapD-like"/>
    <property type="match status" value="1"/>
</dbReference>
<evidence type="ECO:0000313" key="8">
    <source>
        <dbReference type="Proteomes" id="UP000695000"/>
    </source>
</evidence>
<evidence type="ECO:0000256" key="6">
    <source>
        <dbReference type="SAM" id="Phobius"/>
    </source>
</evidence>
<reference evidence="9" key="1">
    <citation type="submission" date="2025-08" db="UniProtKB">
        <authorList>
            <consortium name="RefSeq"/>
        </authorList>
    </citation>
    <scope>IDENTIFICATION</scope>
    <source>
        <tissue evidence="9">Whole Larva</tissue>
    </source>
</reference>
<keyword evidence="3 6" id="KW-1133">Transmembrane helix</keyword>
<dbReference type="Gene3D" id="2.60.40.10">
    <property type="entry name" value="Immunoglobulins"/>
    <property type="match status" value="1"/>
</dbReference>
<gene>
    <name evidence="9" type="primary">LOC108563424</name>
</gene>
<dbReference type="InterPro" id="IPR000535">
    <property type="entry name" value="MSP_dom"/>
</dbReference>
<evidence type="ECO:0000256" key="3">
    <source>
        <dbReference type="ARBA" id="ARBA00022989"/>
    </source>
</evidence>
<dbReference type="InterPro" id="IPR013783">
    <property type="entry name" value="Ig-like_fold"/>
</dbReference>
<dbReference type="Pfam" id="PF00635">
    <property type="entry name" value="Motile_Sperm"/>
    <property type="match status" value="1"/>
</dbReference>
<dbReference type="InterPro" id="IPR039283">
    <property type="entry name" value="MOSPD1/3"/>
</dbReference>
<evidence type="ECO:0000256" key="4">
    <source>
        <dbReference type="ARBA" id="ARBA00023136"/>
    </source>
</evidence>
<keyword evidence="8" id="KW-1185">Reference proteome</keyword>
<dbReference type="PANTHER" id="PTHR34441">
    <property type="entry name" value="MOTILE SPERM DOMAIN-CONTAINING PROTEIN 1"/>
    <property type="match status" value="1"/>
</dbReference>
<comment type="subcellular location">
    <subcellularLocation>
        <location evidence="1">Membrane</location>
        <topology evidence="1">Multi-pass membrane protein</topology>
    </subcellularLocation>
</comment>
<feature type="transmembrane region" description="Helical" evidence="6">
    <location>
        <begin position="190"/>
        <end position="213"/>
    </location>
</feature>
<evidence type="ECO:0000256" key="1">
    <source>
        <dbReference type="ARBA" id="ARBA00004141"/>
    </source>
</evidence>
<keyword evidence="2 6" id="KW-0812">Transmembrane</keyword>
<sequence length="215" mass="24226">MDSSVRKVPVFVYPTTLKFFLGSRQSHKQLLTLYNPYEFRVRFKVLSTAPKKYMVIDPTGSIGPQACVDIVVRHTMPNVGNCNVVDKFRISMEDHTTKAVLGKRDIEARLLNGEQDNNSNDGDKFDTMPNSDSHSEDQRNVQYSMNMGNESRGPTSQQLMAIVIGIFCCLALLWPCQQDSPVVSTIIPPYMYITTTVKLVLAYILGLITIVIFRP</sequence>
<evidence type="ECO:0000256" key="5">
    <source>
        <dbReference type="SAM" id="MobiDB-lite"/>
    </source>
</evidence>
<evidence type="ECO:0000313" key="9">
    <source>
        <dbReference type="RefSeq" id="XP_017777582.1"/>
    </source>
</evidence>
<dbReference type="PANTHER" id="PTHR34441:SF1">
    <property type="entry name" value="MOTILE SPERM DOMAIN-CONTAINING 1"/>
    <property type="match status" value="1"/>
</dbReference>
<evidence type="ECO:0000256" key="2">
    <source>
        <dbReference type="ARBA" id="ARBA00022692"/>
    </source>
</evidence>
<feature type="region of interest" description="Disordered" evidence="5">
    <location>
        <begin position="111"/>
        <end position="138"/>
    </location>
</feature>
<feature type="transmembrane region" description="Helical" evidence="6">
    <location>
        <begin position="159"/>
        <end position="175"/>
    </location>
</feature>
<evidence type="ECO:0000259" key="7">
    <source>
        <dbReference type="Pfam" id="PF00635"/>
    </source>
</evidence>
<keyword evidence="4 6" id="KW-0472">Membrane</keyword>
<dbReference type="InterPro" id="IPR008962">
    <property type="entry name" value="PapD-like_sf"/>
</dbReference>